<dbReference type="Pfam" id="PF21413">
    <property type="entry name" value="SHQ1-like_CS"/>
    <property type="match status" value="1"/>
</dbReference>
<dbReference type="CDD" id="cd06463">
    <property type="entry name" value="p23_like"/>
    <property type="match status" value="1"/>
</dbReference>
<accession>A0A177WGQ0</accession>
<dbReference type="AlphaFoldDB" id="A0A177WGQ0"/>
<dbReference type="EMBL" id="DS022302">
    <property type="protein sequence ID" value="OAJ38905.1"/>
    <property type="molecule type" value="Genomic_DNA"/>
</dbReference>
<dbReference type="GO" id="GO:0051082">
    <property type="term" value="F:unfolded protein binding"/>
    <property type="evidence" value="ECO:0007669"/>
    <property type="project" value="TreeGrafter"/>
</dbReference>
<sequence>MLTPRFTVTQTNDFVELVLQCPFIKAQEVEIDIDGSEFKFFAHPYYLRLSMPGRLVEDGREQSKYDIDKGTVLLKIPKEQPGVYFEDLDMLTKLMGIKPESERLAHPLMSNLVQKNSPGIQTINPVSCAKAPYIQEQDVKDGLMDQQSCDMEEHDEIEIDWSYPQQLPEPMNLLAGAAYGFNNQYSGFAANIENVANEILDVVDLDHSTPESRRKNRIDSENAKFDEDYYISEFLSRDEFVHLIKYRPASWKVLKEIQQSGDKESSGTSVPTVKTHAFLEFTELEQSQLRNLSNRQYLIDSAMERCIYLGLVDIIFGYCFNLRTTEGEDTVESAWTICKLSGTLSCFDAFLSLSEVVSCSLRRSLAFPLNRHIDLTKIVYEDVVILLKLGRRAILKALLHIKRLLEHDEVAFVLDRVWITDYCVWIQQQATDVRLKSLASELHRFKITAELSMWPLKELEELAREDYQMQSQAEASETVQTSI</sequence>
<dbReference type="SUPFAM" id="SSF49764">
    <property type="entry name" value="HSP20-like chaperones"/>
    <property type="match status" value="1"/>
</dbReference>
<dbReference type="Gene3D" id="2.60.40.790">
    <property type="match status" value="1"/>
</dbReference>
<dbReference type="GO" id="GO:0000493">
    <property type="term" value="P:box H/ACA snoRNP assembly"/>
    <property type="evidence" value="ECO:0007669"/>
    <property type="project" value="InterPro"/>
</dbReference>
<dbReference type="PANTHER" id="PTHR12967">
    <property type="entry name" value="PROTEIN SHQ1 HOMOLOG"/>
    <property type="match status" value="1"/>
</dbReference>
<comment type="similarity">
    <text evidence="1">Belongs to the SHQ1 family.</text>
</comment>
<feature type="domain" description="CS" evidence="2">
    <location>
        <begin position="1"/>
        <end position="89"/>
    </location>
</feature>
<dbReference type="PANTHER" id="PTHR12967:SF0">
    <property type="entry name" value="PROTEIN SHQ1 HOMOLOG"/>
    <property type="match status" value="1"/>
</dbReference>
<name>A0A177WGQ0_BATDL</name>
<organism evidence="3 4">
    <name type="scientific">Batrachochytrium dendrobatidis (strain JEL423)</name>
    <dbReference type="NCBI Taxonomy" id="403673"/>
    <lineage>
        <taxon>Eukaryota</taxon>
        <taxon>Fungi</taxon>
        <taxon>Fungi incertae sedis</taxon>
        <taxon>Chytridiomycota</taxon>
        <taxon>Chytridiomycota incertae sedis</taxon>
        <taxon>Chytridiomycetes</taxon>
        <taxon>Rhizophydiales</taxon>
        <taxon>Rhizophydiales incertae sedis</taxon>
        <taxon>Batrachochytrium</taxon>
    </lineage>
</organism>
<dbReference type="GO" id="GO:0005654">
    <property type="term" value="C:nucleoplasm"/>
    <property type="evidence" value="ECO:0007669"/>
    <property type="project" value="TreeGrafter"/>
</dbReference>
<dbReference type="InterPro" id="IPR008978">
    <property type="entry name" value="HSP20-like_chaperone"/>
</dbReference>
<dbReference type="STRING" id="403673.A0A177WGQ0"/>
<dbReference type="PROSITE" id="PS51203">
    <property type="entry name" value="CS"/>
    <property type="match status" value="1"/>
</dbReference>
<reference evidence="3 4" key="1">
    <citation type="submission" date="2006-10" db="EMBL/GenBank/DDBJ databases">
        <title>The Genome Sequence of Batrachochytrium dendrobatidis JEL423.</title>
        <authorList>
            <consortium name="The Broad Institute Genome Sequencing Platform"/>
            <person name="Birren B."/>
            <person name="Lander E."/>
            <person name="Galagan J."/>
            <person name="Cuomo C."/>
            <person name="Devon K."/>
            <person name="Jaffe D."/>
            <person name="Butler J."/>
            <person name="Alvarez P."/>
            <person name="Gnerre S."/>
            <person name="Grabherr M."/>
            <person name="Kleber M."/>
            <person name="Mauceli E."/>
            <person name="Brockman W."/>
            <person name="Young S."/>
            <person name="LaButti K."/>
            <person name="Sykes S."/>
            <person name="DeCaprio D."/>
            <person name="Crawford M."/>
            <person name="Koehrsen M."/>
            <person name="Engels R."/>
            <person name="Montgomery P."/>
            <person name="Pearson M."/>
            <person name="Howarth C."/>
            <person name="Larson L."/>
            <person name="White J."/>
            <person name="O'Leary S."/>
            <person name="Kodira C."/>
            <person name="Zeng Q."/>
            <person name="Yandava C."/>
            <person name="Alvarado L."/>
            <person name="Longcore J."/>
            <person name="James T."/>
        </authorList>
    </citation>
    <scope>NUCLEOTIDE SEQUENCE [LARGE SCALE GENOMIC DNA]</scope>
    <source>
        <strain evidence="3 4">JEL423</strain>
    </source>
</reference>
<evidence type="ECO:0000313" key="4">
    <source>
        <dbReference type="Proteomes" id="UP000077115"/>
    </source>
</evidence>
<evidence type="ECO:0000256" key="1">
    <source>
        <dbReference type="ARBA" id="ARBA00005607"/>
    </source>
</evidence>
<proteinExistence type="inferred from homology"/>
<dbReference type="GO" id="GO:0005737">
    <property type="term" value="C:cytoplasm"/>
    <property type="evidence" value="ECO:0007669"/>
    <property type="project" value="TreeGrafter"/>
</dbReference>
<dbReference type="eggNOG" id="KOG3247">
    <property type="taxonomic scope" value="Eukaryota"/>
</dbReference>
<dbReference type="Proteomes" id="UP000077115">
    <property type="component" value="Unassembled WGS sequence"/>
</dbReference>
<dbReference type="InterPro" id="IPR048696">
    <property type="entry name" value="SHQ1-like_CS"/>
</dbReference>
<dbReference type="Pfam" id="PF04925">
    <property type="entry name" value="SHQ1"/>
    <property type="match status" value="1"/>
</dbReference>
<dbReference type="OrthoDB" id="73639at2759"/>
<protein>
    <recommendedName>
        <fullName evidence="2">CS domain-containing protein</fullName>
    </recommendedName>
</protein>
<evidence type="ECO:0000313" key="3">
    <source>
        <dbReference type="EMBL" id="OAJ38905.1"/>
    </source>
</evidence>
<dbReference type="InterPro" id="IPR039742">
    <property type="entry name" value="Shq1"/>
</dbReference>
<dbReference type="InterPro" id="IPR007052">
    <property type="entry name" value="CS_dom"/>
</dbReference>
<gene>
    <name evidence="3" type="ORF">BDEG_22798</name>
</gene>
<dbReference type="VEuPathDB" id="FungiDB:BDEG_22798"/>
<dbReference type="InterPro" id="IPR007009">
    <property type="entry name" value="Shq1_C"/>
</dbReference>
<evidence type="ECO:0000259" key="2">
    <source>
        <dbReference type="PROSITE" id="PS51203"/>
    </source>
</evidence>
<reference evidence="3 4" key="2">
    <citation type="submission" date="2016-05" db="EMBL/GenBank/DDBJ databases">
        <title>Lineage-specific infection strategies underlie the spectrum of fungal disease in amphibians.</title>
        <authorList>
            <person name="Cuomo C.A."/>
            <person name="Farrer R.A."/>
            <person name="James T."/>
            <person name="Longcore J."/>
            <person name="Birren B."/>
        </authorList>
    </citation>
    <scope>NUCLEOTIDE SEQUENCE [LARGE SCALE GENOMIC DNA]</scope>
    <source>
        <strain evidence="3 4">JEL423</strain>
    </source>
</reference>